<feature type="region of interest" description="Disordered" evidence="1">
    <location>
        <begin position="128"/>
        <end position="302"/>
    </location>
</feature>
<accession>A0A8S1HAG4</accession>
<proteinExistence type="predicted"/>
<feature type="region of interest" description="Disordered" evidence="1">
    <location>
        <begin position="348"/>
        <end position="379"/>
    </location>
</feature>
<dbReference type="PANTHER" id="PTHR21532:SF0">
    <property type="entry name" value="CILIA- AND FLAGELLA-ASSOCIATED PROTEIN 36"/>
    <property type="match status" value="1"/>
</dbReference>
<dbReference type="OrthoDB" id="272687at2759"/>
<comment type="caution">
    <text evidence="2">The sequence shown here is derived from an EMBL/GenBank/DDBJ whole genome shotgun (WGS) entry which is preliminary data.</text>
</comment>
<evidence type="ECO:0000313" key="2">
    <source>
        <dbReference type="EMBL" id="CAD6190010.1"/>
    </source>
</evidence>
<feature type="compositionally biased region" description="Low complexity" evidence="1">
    <location>
        <begin position="362"/>
        <end position="372"/>
    </location>
</feature>
<evidence type="ECO:0000256" key="1">
    <source>
        <dbReference type="SAM" id="MobiDB-lite"/>
    </source>
</evidence>
<dbReference type="InterPro" id="IPR038888">
    <property type="entry name" value="CFAP36"/>
</dbReference>
<dbReference type="GO" id="GO:0005930">
    <property type="term" value="C:axoneme"/>
    <property type="evidence" value="ECO:0007669"/>
    <property type="project" value="TreeGrafter"/>
</dbReference>
<name>A0A8S1HAG4_9PELO</name>
<sequence length="397" mass="44523">MMMRKNVELQLQALQMIEFMCGLIPAVLQLEEGESLKDMKTLTPEETERYVLISVMRQSKDEFDSLSKDRDELETMARDGESERHRLENELRNEEENVSRALAVRHEAQAVSPNPTPAEAAAAVIYSAPPPSPTLANPSETSERPQTSKKKTTERPPTSKEPRPVTAKKEKESETTSERPPTAKEPRPATSKKEAEVEGKATRKKSANLAQDKEEKAENGAAKSEDRPTTRRSSVDRNTPKRNDSVPSERRASASTVRPSRSTEQSKPPKPLGAVRVPKVGSEQSTELIEEEPGMEHGPRRKNLNDVNAHLVDPARLNSADVRFRAEYLRMQRDRLLELKRQERIKQMNEVAKTSQERPRTARAARGAMRAGAADEELESRKAIASKLQAEVLTLDQ</sequence>
<reference evidence="2" key="1">
    <citation type="submission" date="2020-10" db="EMBL/GenBank/DDBJ databases">
        <authorList>
            <person name="Kikuchi T."/>
        </authorList>
    </citation>
    <scope>NUCLEOTIDE SEQUENCE</scope>
    <source>
        <strain evidence="2">NKZ352</strain>
    </source>
</reference>
<dbReference type="AlphaFoldDB" id="A0A8S1HAG4"/>
<evidence type="ECO:0000313" key="3">
    <source>
        <dbReference type="Proteomes" id="UP000835052"/>
    </source>
</evidence>
<feature type="region of interest" description="Disordered" evidence="1">
    <location>
        <begin position="62"/>
        <end position="94"/>
    </location>
</feature>
<dbReference type="Proteomes" id="UP000835052">
    <property type="component" value="Unassembled WGS sequence"/>
</dbReference>
<dbReference type="EMBL" id="CAJGYM010000013">
    <property type="protein sequence ID" value="CAD6190010.1"/>
    <property type="molecule type" value="Genomic_DNA"/>
</dbReference>
<protein>
    <submittedName>
        <fullName evidence="2">Uncharacterized protein</fullName>
    </submittedName>
</protein>
<dbReference type="PANTHER" id="PTHR21532">
    <property type="entry name" value="PHOSPHODIESTERASE HL"/>
    <property type="match status" value="1"/>
</dbReference>
<feature type="compositionally biased region" description="Basic and acidic residues" evidence="1">
    <location>
        <begin position="211"/>
        <end position="252"/>
    </location>
</feature>
<gene>
    <name evidence="2" type="ORF">CAUJ_LOCUS5929</name>
</gene>
<organism evidence="2 3">
    <name type="scientific">Caenorhabditis auriculariae</name>
    <dbReference type="NCBI Taxonomy" id="2777116"/>
    <lineage>
        <taxon>Eukaryota</taxon>
        <taxon>Metazoa</taxon>
        <taxon>Ecdysozoa</taxon>
        <taxon>Nematoda</taxon>
        <taxon>Chromadorea</taxon>
        <taxon>Rhabditida</taxon>
        <taxon>Rhabditina</taxon>
        <taxon>Rhabditomorpha</taxon>
        <taxon>Rhabditoidea</taxon>
        <taxon>Rhabditidae</taxon>
        <taxon>Peloderinae</taxon>
        <taxon>Caenorhabditis</taxon>
    </lineage>
</organism>
<keyword evidence="3" id="KW-1185">Reference proteome</keyword>
<feature type="compositionally biased region" description="Polar residues" evidence="1">
    <location>
        <begin position="253"/>
        <end position="266"/>
    </location>
</feature>
<dbReference type="GO" id="GO:0097546">
    <property type="term" value="C:ciliary base"/>
    <property type="evidence" value="ECO:0007669"/>
    <property type="project" value="TreeGrafter"/>
</dbReference>
<feature type="compositionally biased region" description="Basic and acidic residues" evidence="1">
    <location>
        <begin position="151"/>
        <end position="201"/>
    </location>
</feature>